<keyword evidence="5 10" id="KW-0808">Transferase</keyword>
<dbReference type="Gene3D" id="3.10.150.10">
    <property type="entry name" value="DNA Polymerase III, subunit A, domain 2"/>
    <property type="match status" value="1"/>
</dbReference>
<dbReference type="PANTHER" id="PTHR30478:SF0">
    <property type="entry name" value="BETA SLIDING CLAMP"/>
    <property type="match status" value="1"/>
</dbReference>
<dbReference type="InterPro" id="IPR001001">
    <property type="entry name" value="DNA_polIII_beta"/>
</dbReference>
<dbReference type="AlphaFoldDB" id="A0AAE3LJH5"/>
<keyword evidence="6 10" id="KW-0548">Nucleotidyltransferase</keyword>
<evidence type="ECO:0000256" key="9">
    <source>
        <dbReference type="ARBA" id="ARBA00023125"/>
    </source>
</evidence>
<keyword evidence="4 10" id="KW-0963">Cytoplasm</keyword>
<keyword evidence="8 10" id="KW-0239">DNA-directed DNA polymerase</keyword>
<dbReference type="PANTHER" id="PTHR30478">
    <property type="entry name" value="DNA POLYMERASE III SUBUNIT BETA"/>
    <property type="match status" value="1"/>
</dbReference>
<accession>A0AAE3LJH5</accession>
<evidence type="ECO:0000313" key="15">
    <source>
        <dbReference type="Proteomes" id="UP001209317"/>
    </source>
</evidence>
<evidence type="ECO:0000313" key="14">
    <source>
        <dbReference type="EMBL" id="MCU7693613.1"/>
    </source>
</evidence>
<evidence type="ECO:0000256" key="8">
    <source>
        <dbReference type="ARBA" id="ARBA00022932"/>
    </source>
</evidence>
<feature type="domain" description="DNA polymerase III beta sliding clamp C-terminal" evidence="13">
    <location>
        <begin position="245"/>
        <end position="362"/>
    </location>
</feature>
<dbReference type="GO" id="GO:0003677">
    <property type="term" value="F:DNA binding"/>
    <property type="evidence" value="ECO:0007669"/>
    <property type="project" value="UniProtKB-UniRule"/>
</dbReference>
<reference evidence="14" key="1">
    <citation type="submission" date="2022-10" db="EMBL/GenBank/DDBJ databases">
        <authorList>
            <person name="Kim H.S."/>
            <person name="Kim J.-S."/>
            <person name="Suh M.K."/>
            <person name="Eom M.K."/>
            <person name="Lee J.-S."/>
        </authorList>
    </citation>
    <scope>NUCLEOTIDE SEQUENCE</scope>
    <source>
        <strain evidence="14">LIP-5</strain>
    </source>
</reference>
<evidence type="ECO:0000256" key="10">
    <source>
        <dbReference type="PIRNR" id="PIRNR000804"/>
    </source>
</evidence>
<evidence type="ECO:0000256" key="2">
    <source>
        <dbReference type="ARBA" id="ARBA00010752"/>
    </source>
</evidence>
<dbReference type="SUPFAM" id="SSF55979">
    <property type="entry name" value="DNA clamp"/>
    <property type="match status" value="3"/>
</dbReference>
<dbReference type="InterPro" id="IPR022637">
    <property type="entry name" value="DNA_polIII_beta_cen"/>
</dbReference>
<dbReference type="InterPro" id="IPR022634">
    <property type="entry name" value="DNA_polIII_beta_N"/>
</dbReference>
<comment type="subunit">
    <text evidence="10">Forms a ring-shaped head-to-tail homodimer around DNA.</text>
</comment>
<dbReference type="Pfam" id="PF00712">
    <property type="entry name" value="DNA_pol3_beta"/>
    <property type="match status" value="1"/>
</dbReference>
<dbReference type="InterPro" id="IPR022635">
    <property type="entry name" value="DNA_polIII_beta_C"/>
</dbReference>
<dbReference type="RefSeq" id="WP_263037100.1">
    <property type="nucleotide sequence ID" value="NZ_JAOTPL010000003.1"/>
</dbReference>
<keyword evidence="9" id="KW-0238">DNA-binding</keyword>
<dbReference type="PIRSF" id="PIRSF000804">
    <property type="entry name" value="DNA_pol_III_b"/>
    <property type="match status" value="1"/>
</dbReference>
<gene>
    <name evidence="14" type="primary">dnaN</name>
    <name evidence="14" type="ORF">OD355_03680</name>
</gene>
<dbReference type="Pfam" id="PF02768">
    <property type="entry name" value="DNA_pol3_beta_3"/>
    <property type="match status" value="1"/>
</dbReference>
<organism evidence="14 15">
    <name type="scientific">Haoranjiania flava</name>
    <dbReference type="NCBI Taxonomy" id="1856322"/>
    <lineage>
        <taxon>Bacteria</taxon>
        <taxon>Pseudomonadati</taxon>
        <taxon>Bacteroidota</taxon>
        <taxon>Chitinophagia</taxon>
        <taxon>Chitinophagales</taxon>
        <taxon>Chitinophagaceae</taxon>
        <taxon>Haoranjiania</taxon>
    </lineage>
</organism>
<dbReference type="SMART" id="SM00480">
    <property type="entry name" value="POL3Bc"/>
    <property type="match status" value="1"/>
</dbReference>
<dbReference type="EMBL" id="JAOTPL010000003">
    <property type="protein sequence ID" value="MCU7693613.1"/>
    <property type="molecule type" value="Genomic_DNA"/>
</dbReference>
<evidence type="ECO:0000256" key="3">
    <source>
        <dbReference type="ARBA" id="ARBA00021035"/>
    </source>
</evidence>
<dbReference type="GO" id="GO:0008408">
    <property type="term" value="F:3'-5' exonuclease activity"/>
    <property type="evidence" value="ECO:0007669"/>
    <property type="project" value="InterPro"/>
</dbReference>
<comment type="subcellular location">
    <subcellularLocation>
        <location evidence="1 10">Cytoplasm</location>
    </subcellularLocation>
</comment>
<feature type="domain" description="DNA polymerase III beta sliding clamp N-terminal" evidence="11">
    <location>
        <begin position="1"/>
        <end position="117"/>
    </location>
</feature>
<evidence type="ECO:0000259" key="13">
    <source>
        <dbReference type="Pfam" id="PF02768"/>
    </source>
</evidence>
<feature type="domain" description="DNA polymerase III beta sliding clamp central" evidence="12">
    <location>
        <begin position="131"/>
        <end position="242"/>
    </location>
</feature>
<keyword evidence="7 10" id="KW-0235">DNA replication</keyword>
<evidence type="ECO:0000256" key="7">
    <source>
        <dbReference type="ARBA" id="ARBA00022705"/>
    </source>
</evidence>
<name>A0AAE3LJH5_9BACT</name>
<comment type="function">
    <text evidence="10">Confers DNA tethering and processivity to DNA polymerases and other proteins. Acts as a clamp, forming a ring around DNA (a reaction catalyzed by the clamp-loading complex) which diffuses in an ATP-independent manner freely and bidirectionally along dsDNA. Initially characterized for its ability to contact the catalytic subunit of DNA polymerase III (Pol III), a complex, multichain enzyme responsible for most of the replicative synthesis in bacteria; Pol III exhibits 3'-5' exonuclease proofreading activity. The beta chain is required for initiation of replication as well as for processivity of DNA replication.</text>
</comment>
<dbReference type="GO" id="GO:0009360">
    <property type="term" value="C:DNA polymerase III complex"/>
    <property type="evidence" value="ECO:0007669"/>
    <property type="project" value="InterPro"/>
</dbReference>
<dbReference type="Proteomes" id="UP001209317">
    <property type="component" value="Unassembled WGS sequence"/>
</dbReference>
<evidence type="ECO:0000256" key="1">
    <source>
        <dbReference type="ARBA" id="ARBA00004496"/>
    </source>
</evidence>
<dbReference type="InterPro" id="IPR046938">
    <property type="entry name" value="DNA_clamp_sf"/>
</dbReference>
<dbReference type="GO" id="GO:0003887">
    <property type="term" value="F:DNA-directed DNA polymerase activity"/>
    <property type="evidence" value="ECO:0007669"/>
    <property type="project" value="UniProtKB-UniRule"/>
</dbReference>
<keyword evidence="15" id="KW-1185">Reference proteome</keyword>
<dbReference type="Pfam" id="PF02767">
    <property type="entry name" value="DNA_pol3_beta_2"/>
    <property type="match status" value="1"/>
</dbReference>
<evidence type="ECO:0000256" key="6">
    <source>
        <dbReference type="ARBA" id="ARBA00022695"/>
    </source>
</evidence>
<evidence type="ECO:0000256" key="4">
    <source>
        <dbReference type="ARBA" id="ARBA00022490"/>
    </source>
</evidence>
<dbReference type="GO" id="GO:0006271">
    <property type="term" value="P:DNA strand elongation involved in DNA replication"/>
    <property type="evidence" value="ECO:0007669"/>
    <property type="project" value="TreeGrafter"/>
</dbReference>
<dbReference type="CDD" id="cd00140">
    <property type="entry name" value="beta_clamp"/>
    <property type="match status" value="1"/>
</dbReference>
<evidence type="ECO:0000256" key="5">
    <source>
        <dbReference type="ARBA" id="ARBA00022679"/>
    </source>
</evidence>
<comment type="caution">
    <text evidence="14">The sequence shown here is derived from an EMBL/GenBank/DDBJ whole genome shotgun (WGS) entry which is preliminary data.</text>
</comment>
<dbReference type="NCBIfam" id="TIGR00663">
    <property type="entry name" value="dnan"/>
    <property type="match status" value="1"/>
</dbReference>
<evidence type="ECO:0000259" key="11">
    <source>
        <dbReference type="Pfam" id="PF00712"/>
    </source>
</evidence>
<dbReference type="GO" id="GO:0005737">
    <property type="term" value="C:cytoplasm"/>
    <property type="evidence" value="ECO:0007669"/>
    <property type="project" value="UniProtKB-SubCell"/>
</dbReference>
<sequence length="373" mass="41914">MKFIVSSSVLLKHLQQISGVISTNTVLPILEDFLFEINNKNLSVVATDLETVMRINVEIESSETGRVCIPSKILLDMLKTFPDQPIAFMVDDHNSIEITSEKGKFKIMGENADNFPKEPSKEDATHFSITGNALLTGINKTLFAASTDDLRPAMTGVFIELTPEYAHFVSTDAHRLVKYKRSDVKTEENASFIVPRKPLNILKNVLVDNDEELQASFNDKHFFVASENLQLSCRLIDARFPDYRVVIPADNPYILTVNKQDFQNALRRVNVFANKSTNQVAFTISGNELQLAAQDIDFSFEGNERMACQYTGENLQIAFNAKFLADMLNAVETEDIKMELSTPTKAGLLKPTENGENEDLLMLIMPLMLNNNY</sequence>
<comment type="similarity">
    <text evidence="2 10">Belongs to the beta sliding clamp family.</text>
</comment>
<dbReference type="Gene3D" id="3.70.10.10">
    <property type="match status" value="1"/>
</dbReference>
<protein>
    <recommendedName>
        <fullName evidence="3 10">Beta sliding clamp</fullName>
    </recommendedName>
</protein>
<evidence type="ECO:0000259" key="12">
    <source>
        <dbReference type="Pfam" id="PF02767"/>
    </source>
</evidence>
<proteinExistence type="inferred from homology"/>